<sequence>MRRTCSRLLVAATT</sequence>
<proteinExistence type="predicted"/>
<name>A0A0A9CJM2_ARUDO</name>
<dbReference type="EMBL" id="GBRH01224315">
    <property type="protein sequence ID" value="JAD73580.1"/>
    <property type="molecule type" value="Transcribed_RNA"/>
</dbReference>
<organism evidence="1">
    <name type="scientific">Arundo donax</name>
    <name type="common">Giant reed</name>
    <name type="synonym">Donax arundinaceus</name>
    <dbReference type="NCBI Taxonomy" id="35708"/>
    <lineage>
        <taxon>Eukaryota</taxon>
        <taxon>Viridiplantae</taxon>
        <taxon>Streptophyta</taxon>
        <taxon>Embryophyta</taxon>
        <taxon>Tracheophyta</taxon>
        <taxon>Spermatophyta</taxon>
        <taxon>Magnoliopsida</taxon>
        <taxon>Liliopsida</taxon>
        <taxon>Poales</taxon>
        <taxon>Poaceae</taxon>
        <taxon>PACMAD clade</taxon>
        <taxon>Arundinoideae</taxon>
        <taxon>Arundineae</taxon>
        <taxon>Arundo</taxon>
    </lineage>
</organism>
<reference evidence="1" key="1">
    <citation type="submission" date="2014-09" db="EMBL/GenBank/DDBJ databases">
        <authorList>
            <person name="Magalhaes I.L.F."/>
            <person name="Oliveira U."/>
            <person name="Santos F.R."/>
            <person name="Vidigal T.H.D.A."/>
            <person name="Brescovit A.D."/>
            <person name="Santos A.J."/>
        </authorList>
    </citation>
    <scope>NUCLEOTIDE SEQUENCE</scope>
    <source>
        <tissue evidence="1">Shoot tissue taken approximately 20 cm above the soil surface</tissue>
    </source>
</reference>
<protein>
    <submittedName>
        <fullName evidence="1">Uncharacterized protein</fullName>
    </submittedName>
</protein>
<reference evidence="1" key="2">
    <citation type="journal article" date="2015" name="Data Brief">
        <title>Shoot transcriptome of the giant reed, Arundo donax.</title>
        <authorList>
            <person name="Barrero R.A."/>
            <person name="Guerrero F.D."/>
            <person name="Moolhuijzen P."/>
            <person name="Goolsby J.A."/>
            <person name="Tidwell J."/>
            <person name="Bellgard S.E."/>
            <person name="Bellgard M.I."/>
        </authorList>
    </citation>
    <scope>NUCLEOTIDE SEQUENCE</scope>
    <source>
        <tissue evidence="1">Shoot tissue taken approximately 20 cm above the soil surface</tissue>
    </source>
</reference>
<accession>A0A0A9CJM2</accession>
<evidence type="ECO:0000313" key="1">
    <source>
        <dbReference type="EMBL" id="JAD73580.1"/>
    </source>
</evidence>